<comment type="caution">
    <text evidence="2">The sequence shown here is derived from an EMBL/GenBank/DDBJ whole genome shotgun (WGS) entry which is preliminary data.</text>
</comment>
<evidence type="ECO:0000313" key="2">
    <source>
        <dbReference type="EMBL" id="MBM6617864.1"/>
    </source>
</evidence>
<dbReference type="InterPro" id="IPR007391">
    <property type="entry name" value="Vancomycin_resist_VanW"/>
</dbReference>
<evidence type="ECO:0000313" key="3">
    <source>
        <dbReference type="Proteomes" id="UP001518925"/>
    </source>
</evidence>
<dbReference type="InterPro" id="IPR052913">
    <property type="entry name" value="Glycopeptide_resist_protein"/>
</dbReference>
<dbReference type="PANTHER" id="PTHR35788">
    <property type="entry name" value="EXPORTED PROTEIN-RELATED"/>
    <property type="match status" value="1"/>
</dbReference>
<dbReference type="Pfam" id="PF04294">
    <property type="entry name" value="VanW"/>
    <property type="match status" value="1"/>
</dbReference>
<dbReference type="Pfam" id="PF12229">
    <property type="entry name" value="PG_binding_4"/>
    <property type="match status" value="1"/>
</dbReference>
<accession>A0ABS2DHF0</accession>
<organism evidence="2 3">
    <name type="scientific">Bacillus suaedaesalsae</name>
    <dbReference type="NCBI Taxonomy" id="2810349"/>
    <lineage>
        <taxon>Bacteria</taxon>
        <taxon>Bacillati</taxon>
        <taxon>Bacillota</taxon>
        <taxon>Bacilli</taxon>
        <taxon>Bacillales</taxon>
        <taxon>Bacillaceae</taxon>
        <taxon>Bacillus</taxon>
    </lineage>
</organism>
<protein>
    <submittedName>
        <fullName evidence="2">VanW family protein</fullName>
    </submittedName>
</protein>
<dbReference type="InterPro" id="IPR022029">
    <property type="entry name" value="YoaR-like_PG-bd"/>
</dbReference>
<dbReference type="EMBL" id="JAFELM010000028">
    <property type="protein sequence ID" value="MBM6617864.1"/>
    <property type="molecule type" value="Genomic_DNA"/>
</dbReference>
<feature type="domain" description="YoaR-like putative peptidoglycan binding" evidence="1">
    <location>
        <begin position="49"/>
        <end position="101"/>
    </location>
</feature>
<keyword evidence="3" id="KW-1185">Reference proteome</keyword>
<dbReference type="Proteomes" id="UP001518925">
    <property type="component" value="Unassembled WGS sequence"/>
</dbReference>
<evidence type="ECO:0000259" key="1">
    <source>
        <dbReference type="Pfam" id="PF12229"/>
    </source>
</evidence>
<name>A0ABS2DHF0_9BACI</name>
<reference evidence="2 3" key="1">
    <citation type="submission" date="2021-02" db="EMBL/GenBank/DDBJ databases">
        <title>Bacillus sp. RD4P76, an endophyte from a halophyte.</title>
        <authorList>
            <person name="Sun J.-Q."/>
        </authorList>
    </citation>
    <scope>NUCLEOTIDE SEQUENCE [LARGE SCALE GENOMIC DNA]</scope>
    <source>
        <strain evidence="2 3">RD4P76</strain>
    </source>
</reference>
<dbReference type="RefSeq" id="WP_204203225.1">
    <property type="nucleotide sequence ID" value="NZ_JAFELM010000028.1"/>
</dbReference>
<dbReference type="PANTHER" id="PTHR35788:SF1">
    <property type="entry name" value="EXPORTED PROTEIN"/>
    <property type="match status" value="1"/>
</dbReference>
<sequence length="286" mass="32203">MINLFFSLCLLTFSTYNPTNNDDLALKHDGETIATINHDAFTSSLIDIPTINEKMFEQLVTKLEQHINEEPVNAYINEKNVIVSGKPGYQLDREKFKQELYTYFLHHQPLELEIPTVTVHPRVSSELIADIHVKQIGSFVTYYSVHKSERSSNIAIAAEAINNHVVFQGEVFSFNEVVGKRTAEKGYLPAPIIIKGELYDGVGGGICQVSSTLFNAVDEAGVKIVQRYSHSRRVPYVPPGRDATVSWYGPDFTFKNVYNQPILIRASAKYGRLVIQIYSSEVINTN</sequence>
<proteinExistence type="predicted"/>
<gene>
    <name evidence="2" type="ORF">JR050_09310</name>
</gene>